<protein>
    <recommendedName>
        <fullName evidence="2">F-box domain-containing protein</fullName>
    </recommendedName>
</protein>
<feature type="region of interest" description="Disordered" evidence="1">
    <location>
        <begin position="1"/>
        <end position="30"/>
    </location>
</feature>
<dbReference type="Gene3D" id="1.20.1280.50">
    <property type="match status" value="1"/>
</dbReference>
<feature type="compositionally biased region" description="Low complexity" evidence="1">
    <location>
        <begin position="14"/>
        <end position="23"/>
    </location>
</feature>
<keyword evidence="4" id="KW-1185">Reference proteome</keyword>
<dbReference type="InterPro" id="IPR001810">
    <property type="entry name" value="F-box_dom"/>
</dbReference>
<dbReference type="OrthoDB" id="1918594at2759"/>
<dbReference type="CDD" id="cd09917">
    <property type="entry name" value="F-box_SF"/>
    <property type="match status" value="1"/>
</dbReference>
<dbReference type="Pfam" id="PF08268">
    <property type="entry name" value="FBA_3"/>
    <property type="match status" value="1"/>
</dbReference>
<feature type="compositionally biased region" description="Polar residues" evidence="1">
    <location>
        <begin position="1"/>
        <end position="13"/>
    </location>
</feature>
<evidence type="ECO:0000313" key="3">
    <source>
        <dbReference type="EMBL" id="CAA0809527.1"/>
    </source>
</evidence>
<gene>
    <name evidence="3" type="ORF">SHERM_11532</name>
</gene>
<sequence>MKKFPSSISRRPQSSALLHSSSSDEVEAKGDKQADICAQNNLPSLPDDVLFKILLNLSAEDIYRASLVCRSLYYSTIRSEKFVNLHLQQTDEYGLLFRFNYDPTRCELITNDQHSSQRTVLVSMKQGRVKVFNYKSIFSFNSSCNGLINEDKWDTLSEIHVVNPVTGRALRLPPLPKNASLPRCCVGYAQASKAYKVALAYSPGGKDAWRAILTVGVDSSWRHLATDHLTKYTMGRLMVTEGFVHLVFGDTVQTLNVETEVMTETRPPVSEGYYINYTHWYLPGGKVLTLVNEVEDGVFRVWEMVSGDCCYWREWEHQIVLGKQLQEIREVCGDEYRFIICPVGWLQQMEVLVFKGWPINERSDVVFYVVIATGKIGWITPISSNKEGLVDEFYKFYDPVVPHRNTLVELEGQEEIGGYVNSRLGREIGCAKS</sequence>
<dbReference type="InterPro" id="IPR050796">
    <property type="entry name" value="SCF_F-box_component"/>
</dbReference>
<name>A0A9N7MGG8_STRHE</name>
<dbReference type="AlphaFoldDB" id="A0A9N7MGG8"/>
<reference evidence="3" key="1">
    <citation type="submission" date="2019-12" db="EMBL/GenBank/DDBJ databases">
        <authorList>
            <person name="Scholes J."/>
        </authorList>
    </citation>
    <scope>NUCLEOTIDE SEQUENCE</scope>
</reference>
<organism evidence="3 4">
    <name type="scientific">Striga hermonthica</name>
    <name type="common">Purple witchweed</name>
    <name type="synonym">Buchnera hermonthica</name>
    <dbReference type="NCBI Taxonomy" id="68872"/>
    <lineage>
        <taxon>Eukaryota</taxon>
        <taxon>Viridiplantae</taxon>
        <taxon>Streptophyta</taxon>
        <taxon>Embryophyta</taxon>
        <taxon>Tracheophyta</taxon>
        <taxon>Spermatophyta</taxon>
        <taxon>Magnoliopsida</taxon>
        <taxon>eudicotyledons</taxon>
        <taxon>Gunneridae</taxon>
        <taxon>Pentapetalae</taxon>
        <taxon>asterids</taxon>
        <taxon>lamiids</taxon>
        <taxon>Lamiales</taxon>
        <taxon>Orobanchaceae</taxon>
        <taxon>Buchnereae</taxon>
        <taxon>Striga</taxon>
    </lineage>
</organism>
<comment type="caution">
    <text evidence="3">The sequence shown here is derived from an EMBL/GenBank/DDBJ whole genome shotgun (WGS) entry which is preliminary data.</text>
</comment>
<dbReference type="InterPro" id="IPR036047">
    <property type="entry name" value="F-box-like_dom_sf"/>
</dbReference>
<dbReference type="SUPFAM" id="SSF81383">
    <property type="entry name" value="F-box domain"/>
    <property type="match status" value="1"/>
</dbReference>
<dbReference type="EMBL" id="CACSLK010003813">
    <property type="protein sequence ID" value="CAA0809527.1"/>
    <property type="molecule type" value="Genomic_DNA"/>
</dbReference>
<proteinExistence type="predicted"/>
<dbReference type="PANTHER" id="PTHR31672:SF11">
    <property type="entry name" value="F-BOX PROTEIN CPR1-LIKE ISOFORM X2"/>
    <property type="match status" value="1"/>
</dbReference>
<dbReference type="InterPro" id="IPR013187">
    <property type="entry name" value="F-box-assoc_dom_typ3"/>
</dbReference>
<feature type="domain" description="F-box" evidence="2">
    <location>
        <begin position="39"/>
        <end position="85"/>
    </location>
</feature>
<dbReference type="PANTHER" id="PTHR31672">
    <property type="entry name" value="BNACNNG10540D PROTEIN"/>
    <property type="match status" value="1"/>
</dbReference>
<dbReference type="Proteomes" id="UP001153555">
    <property type="component" value="Unassembled WGS sequence"/>
</dbReference>
<dbReference type="Pfam" id="PF12937">
    <property type="entry name" value="F-box-like"/>
    <property type="match status" value="1"/>
</dbReference>
<accession>A0A9N7MGG8</accession>
<evidence type="ECO:0000256" key="1">
    <source>
        <dbReference type="SAM" id="MobiDB-lite"/>
    </source>
</evidence>
<dbReference type="SMART" id="SM00256">
    <property type="entry name" value="FBOX"/>
    <property type="match status" value="1"/>
</dbReference>
<dbReference type="PROSITE" id="PS50181">
    <property type="entry name" value="FBOX"/>
    <property type="match status" value="1"/>
</dbReference>
<evidence type="ECO:0000259" key="2">
    <source>
        <dbReference type="PROSITE" id="PS50181"/>
    </source>
</evidence>
<evidence type="ECO:0000313" key="4">
    <source>
        <dbReference type="Proteomes" id="UP001153555"/>
    </source>
</evidence>